<dbReference type="Pfam" id="PF00583">
    <property type="entry name" value="Acetyltransf_1"/>
    <property type="match status" value="1"/>
</dbReference>
<evidence type="ECO:0000256" key="1">
    <source>
        <dbReference type="ARBA" id="ARBA00022679"/>
    </source>
</evidence>
<evidence type="ECO:0000256" key="2">
    <source>
        <dbReference type="ARBA" id="ARBA00023315"/>
    </source>
</evidence>
<keyword evidence="2" id="KW-0012">Acyltransferase</keyword>
<dbReference type="eggNOG" id="COG0456">
    <property type="taxonomic scope" value="Bacteria"/>
</dbReference>
<dbReference type="InterPro" id="IPR016181">
    <property type="entry name" value="Acyl_CoA_acyltransferase"/>
</dbReference>
<accession>A0A0H4WLG2</accession>
<dbReference type="STRING" id="1297742.A176_000461"/>
<dbReference type="EMBL" id="CP012109">
    <property type="protein sequence ID" value="AKQ63549.1"/>
    <property type="molecule type" value="Genomic_DNA"/>
</dbReference>
<dbReference type="PANTHER" id="PTHR43877:SF2">
    <property type="entry name" value="AMINOALKYLPHOSPHONATE N-ACETYLTRANSFERASE-RELATED"/>
    <property type="match status" value="1"/>
</dbReference>
<keyword evidence="5" id="KW-1185">Reference proteome</keyword>
<keyword evidence="1 4" id="KW-0808">Transferase</keyword>
<dbReference type="GO" id="GO:0016747">
    <property type="term" value="F:acyltransferase activity, transferring groups other than amino-acyl groups"/>
    <property type="evidence" value="ECO:0007669"/>
    <property type="project" value="InterPro"/>
</dbReference>
<reference evidence="4 5" key="1">
    <citation type="journal article" date="2016" name="PLoS ONE">
        <title>Complete Genome Sequence and Comparative Genomics of a Novel Myxobacterium Myxococcus hansupus.</title>
        <authorList>
            <person name="Sharma G."/>
            <person name="Narwani T."/>
            <person name="Subramanian S."/>
        </authorList>
    </citation>
    <scope>NUCLEOTIDE SEQUENCE [LARGE SCALE GENOMIC DNA]</scope>
    <source>
        <strain evidence="5">mixupus</strain>
    </source>
</reference>
<dbReference type="InterPro" id="IPR050832">
    <property type="entry name" value="Bact_Acetyltransf"/>
</dbReference>
<dbReference type="PROSITE" id="PS51186">
    <property type="entry name" value="GNAT"/>
    <property type="match status" value="1"/>
</dbReference>
<evidence type="ECO:0000313" key="5">
    <source>
        <dbReference type="Proteomes" id="UP000009026"/>
    </source>
</evidence>
<evidence type="ECO:0000313" key="4">
    <source>
        <dbReference type="EMBL" id="AKQ63549.1"/>
    </source>
</evidence>
<proteinExistence type="predicted"/>
<dbReference type="CDD" id="cd04301">
    <property type="entry name" value="NAT_SF"/>
    <property type="match status" value="1"/>
</dbReference>
<sequence length="168" mass="18470">MSTEALTLRHMGPQDDAAVADIIRTVMPEFGADGPGFAIHDPEVSAMTAAYARPRHAYFVVERSGRVIGGAGIAPLEGGDPNVCELRKMYFLPEARGLGLGERLLRHCLEFAREAGFRTCYLETLAGMTQAQKLYRRMGFEPLDAPLGNTGHFGCDHWYTRDLSLPLT</sequence>
<dbReference type="AlphaFoldDB" id="A0A0H4WLG2"/>
<gene>
    <name evidence="4" type="ORF">A176_000461</name>
</gene>
<dbReference type="OrthoDB" id="273614at2"/>
<evidence type="ECO:0000259" key="3">
    <source>
        <dbReference type="PROSITE" id="PS51186"/>
    </source>
</evidence>
<dbReference type="KEGG" id="mym:A176_000461"/>
<organism evidence="4 5">
    <name type="scientific">Pseudomyxococcus hansupus</name>
    <dbReference type="NCBI Taxonomy" id="1297742"/>
    <lineage>
        <taxon>Bacteria</taxon>
        <taxon>Pseudomonadati</taxon>
        <taxon>Myxococcota</taxon>
        <taxon>Myxococcia</taxon>
        <taxon>Myxococcales</taxon>
        <taxon>Cystobacterineae</taxon>
        <taxon>Myxococcaceae</taxon>
        <taxon>Pseudomyxococcus</taxon>
    </lineage>
</organism>
<feature type="domain" description="N-acetyltransferase" evidence="3">
    <location>
        <begin position="6"/>
        <end position="162"/>
    </location>
</feature>
<dbReference type="PANTHER" id="PTHR43877">
    <property type="entry name" value="AMINOALKYLPHOSPHONATE N-ACETYLTRANSFERASE-RELATED-RELATED"/>
    <property type="match status" value="1"/>
</dbReference>
<dbReference type="RefSeq" id="WP_002637002.1">
    <property type="nucleotide sequence ID" value="NZ_CP012109.1"/>
</dbReference>
<dbReference type="InterPro" id="IPR000182">
    <property type="entry name" value="GNAT_dom"/>
</dbReference>
<dbReference type="PATRIC" id="fig|1297742.4.peg.468"/>
<name>A0A0H4WLG2_9BACT</name>
<dbReference type="Gene3D" id="3.40.630.30">
    <property type="match status" value="1"/>
</dbReference>
<dbReference type="SUPFAM" id="SSF55729">
    <property type="entry name" value="Acyl-CoA N-acyltransferases (Nat)"/>
    <property type="match status" value="1"/>
</dbReference>
<protein>
    <submittedName>
        <fullName evidence="4">Histone acetyltransferase HPA2</fullName>
    </submittedName>
</protein>
<dbReference type="Proteomes" id="UP000009026">
    <property type="component" value="Chromosome"/>
</dbReference>